<sequence length="116" mass="12538">MRNTTLRTPHQLTVTIETVHPLPTEDGAPVSGTVEVITECDSAGRASMRCRVIGDDTWHRVAGGSVVLSDPSDLPFHHCATLSRLLARRTPRTGATPESVAFYFCDDLDSPPPRAA</sequence>
<reference evidence="1 2" key="2">
    <citation type="journal article" date="2011" name="Stand. Genomic Sci.">
        <title>Complete genome sequence of Tsukamurella paurometabola type strain (no. 33).</title>
        <authorList>
            <person name="Munk A.C."/>
            <person name="Lapidus A."/>
            <person name="Lucas S."/>
            <person name="Nolan M."/>
            <person name="Tice H."/>
            <person name="Cheng J.F."/>
            <person name="Del Rio T.G."/>
            <person name="Goodwin L."/>
            <person name="Pitluck S."/>
            <person name="Liolios K."/>
            <person name="Huntemann M."/>
            <person name="Ivanova N."/>
            <person name="Mavromatis K."/>
            <person name="Mikhailova N."/>
            <person name="Pati A."/>
            <person name="Chen A."/>
            <person name="Palaniappan K."/>
            <person name="Tapia R."/>
            <person name="Han C."/>
            <person name="Land M."/>
            <person name="Hauser L."/>
            <person name="Chang Y.J."/>
            <person name="Jeffries C.D."/>
            <person name="Brettin T."/>
            <person name="Yasawong M."/>
            <person name="Brambilla E.M."/>
            <person name="Rohde M."/>
            <person name="Sikorski J."/>
            <person name="Goker M."/>
            <person name="Detter J.C."/>
            <person name="Woyke T."/>
            <person name="Bristow J."/>
            <person name="Eisen J.A."/>
            <person name="Markowitz V."/>
            <person name="Hugenholtz P."/>
            <person name="Kyrpides N.C."/>
            <person name="Klenk H.P."/>
        </authorList>
    </citation>
    <scope>NUCLEOTIDE SEQUENCE [LARGE SCALE GENOMIC DNA]</scope>
    <source>
        <strain evidence="2">ATCC 8368 / DSM 20162 / CCUG 35730 / CIP 100753 / JCM 10117 / KCTC 9821 / NBRC 16120 / NCIMB 702349 / NCTC 13040</strain>
    </source>
</reference>
<dbReference type="HOGENOM" id="CLU_2095830_0_0_11"/>
<evidence type="ECO:0000313" key="1">
    <source>
        <dbReference type="EMBL" id="ADG80728.1"/>
    </source>
</evidence>
<dbReference type="STRING" id="521096.Tpau_4159"/>
<dbReference type="EMBL" id="CP001966">
    <property type="protein sequence ID" value="ADG80728.1"/>
    <property type="molecule type" value="Genomic_DNA"/>
</dbReference>
<name>D5UP19_TSUPD</name>
<proteinExistence type="predicted"/>
<organism evidence="1 2">
    <name type="scientific">Tsukamurella paurometabola (strain ATCC 8368 / DSM 20162 / CCUG 35730 / CIP 100753 / JCM 10117 / KCTC 9821 / NBRC 16120 / NCIMB 702349 / NCTC 13040)</name>
    <name type="common">Corynebacterium paurometabolum</name>
    <dbReference type="NCBI Taxonomy" id="521096"/>
    <lineage>
        <taxon>Bacteria</taxon>
        <taxon>Bacillati</taxon>
        <taxon>Actinomycetota</taxon>
        <taxon>Actinomycetes</taxon>
        <taxon>Mycobacteriales</taxon>
        <taxon>Tsukamurellaceae</taxon>
        <taxon>Tsukamurella</taxon>
    </lineage>
</organism>
<accession>D5UP19</accession>
<protein>
    <submittedName>
        <fullName evidence="1">Uncharacterized protein</fullName>
    </submittedName>
</protein>
<keyword evidence="2" id="KW-1185">Reference proteome</keyword>
<dbReference type="Proteomes" id="UP000001213">
    <property type="component" value="Chromosome"/>
</dbReference>
<gene>
    <name evidence="1" type="ordered locus">Tpau_4159</name>
</gene>
<dbReference type="KEGG" id="tpr:Tpau_4159"/>
<dbReference type="AlphaFoldDB" id="D5UP19"/>
<evidence type="ECO:0000313" key="2">
    <source>
        <dbReference type="Proteomes" id="UP000001213"/>
    </source>
</evidence>
<reference evidence="2" key="1">
    <citation type="submission" date="2010-03" db="EMBL/GenBank/DDBJ databases">
        <title>The complete chromosome of Tsukamurella paurometabola DSM 20162.</title>
        <authorList>
            <consortium name="US DOE Joint Genome Institute (JGI-PGF)"/>
            <person name="Lucas S."/>
            <person name="Copeland A."/>
            <person name="Lapidus A."/>
            <person name="Glavina del Rio T."/>
            <person name="Dalin E."/>
            <person name="Tice H."/>
            <person name="Bruce D."/>
            <person name="Goodwin L."/>
            <person name="Pitluck S."/>
            <person name="Kyrpides N."/>
            <person name="Mavromatis K."/>
            <person name="Ivanova N."/>
            <person name="Mikhailova N."/>
            <person name="Munk A.C."/>
            <person name="Brettin T."/>
            <person name="Detter J.C."/>
            <person name="Tapia R."/>
            <person name="Han C."/>
            <person name="Larimer F."/>
            <person name="Land M."/>
            <person name="Hauser L."/>
            <person name="Markowitz V."/>
            <person name="Cheng J.-F."/>
            <person name="Hugenholtz P."/>
            <person name="Woyke T."/>
            <person name="Wu D."/>
            <person name="Jando M."/>
            <person name="Brambilla E."/>
            <person name="Klenk H.-P."/>
            <person name="Eisen J.A."/>
        </authorList>
    </citation>
    <scope>NUCLEOTIDE SEQUENCE [LARGE SCALE GENOMIC DNA]</scope>
    <source>
        <strain evidence="2">ATCC 8368 / DSM 20162 / CCUG 35730 / CIP 100753 / JCM 10117 / KCTC 9821 / NBRC 16120 / NCIMB 702349 / NCTC 13040</strain>
    </source>
</reference>